<dbReference type="Proteomes" id="UP000078343">
    <property type="component" value="Unassembled WGS sequence"/>
</dbReference>
<dbReference type="PANTHER" id="PTHR32332:SF34">
    <property type="entry name" value="2-NITROPROPANE DIOXYGENASE FAMILY, PUTATIVE-RELATED"/>
    <property type="match status" value="1"/>
</dbReference>
<accession>A0A178ZW64</accession>
<dbReference type="SUPFAM" id="SSF51412">
    <property type="entry name" value="Inosine monophosphate dehydrogenase (IMPDH)"/>
    <property type="match status" value="1"/>
</dbReference>
<keyword evidence="1" id="KW-0285">Flavoprotein</keyword>
<name>A0A178ZW64_9EURO</name>
<gene>
    <name evidence="4" type="ORF">AYL99_00010</name>
</gene>
<keyword evidence="3" id="KW-0560">Oxidoreductase</keyword>
<dbReference type="EMBL" id="LVYI01000001">
    <property type="protein sequence ID" value="OAP64038.1"/>
    <property type="molecule type" value="Genomic_DNA"/>
</dbReference>
<proteinExistence type="predicted"/>
<dbReference type="InterPro" id="IPR013785">
    <property type="entry name" value="Aldolase_TIM"/>
</dbReference>
<dbReference type="GO" id="GO:0018580">
    <property type="term" value="F:nitronate monooxygenase activity"/>
    <property type="evidence" value="ECO:0007669"/>
    <property type="project" value="InterPro"/>
</dbReference>
<organism evidence="4 5">
    <name type="scientific">Fonsecaea erecta</name>
    <dbReference type="NCBI Taxonomy" id="1367422"/>
    <lineage>
        <taxon>Eukaryota</taxon>
        <taxon>Fungi</taxon>
        <taxon>Dikarya</taxon>
        <taxon>Ascomycota</taxon>
        <taxon>Pezizomycotina</taxon>
        <taxon>Eurotiomycetes</taxon>
        <taxon>Chaetothyriomycetidae</taxon>
        <taxon>Chaetothyriales</taxon>
        <taxon>Herpotrichiellaceae</taxon>
        <taxon>Fonsecaea</taxon>
    </lineage>
</organism>
<dbReference type="GeneID" id="30004180"/>
<dbReference type="InterPro" id="IPR004136">
    <property type="entry name" value="NMO"/>
</dbReference>
<evidence type="ECO:0000313" key="5">
    <source>
        <dbReference type="Proteomes" id="UP000078343"/>
    </source>
</evidence>
<reference evidence="4 5" key="1">
    <citation type="submission" date="2016-04" db="EMBL/GenBank/DDBJ databases">
        <title>Draft genome of Fonsecaea erecta CBS 125763.</title>
        <authorList>
            <person name="Weiss V.A."/>
            <person name="Vicente V.A."/>
            <person name="Raittz R.T."/>
            <person name="Moreno L.F."/>
            <person name="De Souza E.M."/>
            <person name="Pedrosa F.O."/>
            <person name="Steffens M.B."/>
            <person name="Faoro H."/>
            <person name="Tadra-Sfeir M.Z."/>
            <person name="Najafzadeh M.J."/>
            <person name="Felipe M.S."/>
            <person name="Teixeira M."/>
            <person name="Sun J."/>
            <person name="Xi L."/>
            <person name="Gomes R."/>
            <person name="De Azevedo C.M."/>
            <person name="Salgado C.G."/>
            <person name="Da Silva M.B."/>
            <person name="Nascimento M.F."/>
            <person name="Queiroz-Telles F."/>
            <person name="Attili D.S."/>
            <person name="Gorbushina A."/>
        </authorList>
    </citation>
    <scope>NUCLEOTIDE SEQUENCE [LARGE SCALE GENOMIC DNA]</scope>
    <source>
        <strain evidence="4 5">CBS 125763</strain>
    </source>
</reference>
<keyword evidence="5" id="KW-1185">Reference proteome</keyword>
<comment type="caution">
    <text evidence="4">The sequence shown here is derived from an EMBL/GenBank/DDBJ whole genome shotgun (WGS) entry which is preliminary data.</text>
</comment>
<dbReference type="Pfam" id="PF03060">
    <property type="entry name" value="NMO"/>
    <property type="match status" value="1"/>
</dbReference>
<sequence length="344" mass="35804">MASSLRVRLPWTSSPLVVNAPMGGFAGGHLASAVTKSGGLGMIGAIMADDLKKELAIAADELMATTTQSHILPIGVGLLPFVVKAESVLPILKEYQPAVVWLFAAKELNNYATWSATIREICPNSEIWIQVGSVSAAVEIAQIAKPDALVLQGADAGGHGFQRGASIISVVPEAADVLEAKGFANVPLLASGGIADARGAAAALALGASGVVIGTRFLAAKETNVPPGYRELVLAAKDGAQSTIRSTLFDNVKGPNIWPDAYDGRSLITESYADYVRGVDIKEIREKHNEAVTGKDGGFGKTNRANVWAGAGVGLVNKLQNAADIVEEVRNGISKILEGTMARL</sequence>
<dbReference type="Gene3D" id="3.20.20.70">
    <property type="entry name" value="Aldolase class I"/>
    <property type="match status" value="1"/>
</dbReference>
<dbReference type="PANTHER" id="PTHR32332">
    <property type="entry name" value="2-NITROPROPANE DIOXYGENASE"/>
    <property type="match status" value="1"/>
</dbReference>
<dbReference type="AlphaFoldDB" id="A0A178ZW64"/>
<evidence type="ECO:0000256" key="1">
    <source>
        <dbReference type="ARBA" id="ARBA00022630"/>
    </source>
</evidence>
<protein>
    <submittedName>
        <fullName evidence="4">Uncharacterized protein</fullName>
    </submittedName>
</protein>
<keyword evidence="2" id="KW-0288">FMN</keyword>
<evidence type="ECO:0000256" key="3">
    <source>
        <dbReference type="ARBA" id="ARBA00023002"/>
    </source>
</evidence>
<dbReference type="STRING" id="1367422.A0A178ZW64"/>
<dbReference type="CDD" id="cd04730">
    <property type="entry name" value="NPD_like"/>
    <property type="match status" value="1"/>
</dbReference>
<evidence type="ECO:0000256" key="2">
    <source>
        <dbReference type="ARBA" id="ARBA00022643"/>
    </source>
</evidence>
<evidence type="ECO:0000313" key="4">
    <source>
        <dbReference type="EMBL" id="OAP64038.1"/>
    </source>
</evidence>
<dbReference type="OrthoDB" id="2349068at2759"/>
<dbReference type="RefSeq" id="XP_018697405.1">
    <property type="nucleotide sequence ID" value="XM_018831526.1"/>
</dbReference>